<dbReference type="NCBIfam" id="NF002584">
    <property type="entry name" value="PRK02234.1-5"/>
    <property type="match status" value="1"/>
</dbReference>
<evidence type="ECO:0000256" key="4">
    <source>
        <dbReference type="ARBA" id="ARBA00022723"/>
    </source>
</evidence>
<accession>A0A2P8HWC9</accession>
<comment type="subcellular location">
    <subcellularLocation>
        <location evidence="1 13">Cytoplasm</location>
    </subcellularLocation>
</comment>
<dbReference type="InterPro" id="IPR011335">
    <property type="entry name" value="Restrct_endonuc-II-like"/>
</dbReference>
<dbReference type="AlphaFoldDB" id="A0A2P8HWC9"/>
<comment type="caution">
    <text evidence="16">The sequence shown here is derived from an EMBL/GenBank/DDBJ whole genome shotgun (WGS) entry which is preliminary data.</text>
</comment>
<keyword evidence="2 13" id="KW-0963">Cytoplasm</keyword>
<dbReference type="InterPro" id="IPR004612">
    <property type="entry name" value="Resolv_RecU"/>
</dbReference>
<feature type="binding site" evidence="13">
    <location>
        <position position="97"/>
    </location>
    <ligand>
        <name>Mg(2+)</name>
        <dbReference type="ChEBI" id="CHEBI:18420"/>
    </ligand>
</feature>
<dbReference type="GO" id="GO:0006281">
    <property type="term" value="P:DNA repair"/>
    <property type="evidence" value="ECO:0007669"/>
    <property type="project" value="UniProtKB-UniRule"/>
</dbReference>
<dbReference type="GO" id="GO:0008821">
    <property type="term" value="F:crossover junction DNA endonuclease activity"/>
    <property type="evidence" value="ECO:0007669"/>
    <property type="project" value="UniProtKB-EC"/>
</dbReference>
<keyword evidence="6 13" id="KW-0227">DNA damage</keyword>
<keyword evidence="7 13" id="KW-0378">Hydrolase</keyword>
<evidence type="ECO:0000313" key="16">
    <source>
        <dbReference type="EMBL" id="PSL50542.1"/>
    </source>
</evidence>
<evidence type="ECO:0000256" key="14">
    <source>
        <dbReference type="NCBIfam" id="TIGR00648"/>
    </source>
</evidence>
<evidence type="ECO:0000256" key="15">
    <source>
        <dbReference type="SAM" id="MobiDB-lite"/>
    </source>
</evidence>
<evidence type="ECO:0000256" key="9">
    <source>
        <dbReference type="ARBA" id="ARBA00023172"/>
    </source>
</evidence>
<gene>
    <name evidence="13" type="primary">recU</name>
    <name evidence="16" type="ORF">B0H94_103154</name>
</gene>
<evidence type="ECO:0000256" key="12">
    <source>
        <dbReference type="ARBA" id="ARBA00029523"/>
    </source>
</evidence>
<dbReference type="GO" id="GO:0005737">
    <property type="term" value="C:cytoplasm"/>
    <property type="evidence" value="ECO:0007669"/>
    <property type="project" value="UniProtKB-SubCell"/>
</dbReference>
<feature type="site" description="Transition state stabilizer" evidence="13">
    <location>
        <position position="99"/>
    </location>
</feature>
<comment type="function">
    <text evidence="13">Endonuclease that resolves Holliday junction intermediates in genetic recombination. Cleaves mobile four-strand junctions by introducing symmetrical nicks in paired strands. Promotes annealing of linear ssDNA with homologous dsDNA. Required for DNA repair, homologous recombination and chromosome segregation.</text>
</comment>
<feature type="compositionally biased region" description="Basic and acidic residues" evidence="15">
    <location>
        <begin position="19"/>
        <end position="28"/>
    </location>
</feature>
<feature type="region of interest" description="Disordered" evidence="15">
    <location>
        <begin position="1"/>
        <end position="28"/>
    </location>
</feature>
<dbReference type="GO" id="GO:0007059">
    <property type="term" value="P:chromosome segregation"/>
    <property type="evidence" value="ECO:0007669"/>
    <property type="project" value="UniProtKB-UniRule"/>
</dbReference>
<feature type="binding site" evidence="13">
    <location>
        <position position="82"/>
    </location>
    <ligand>
        <name>Mg(2+)</name>
        <dbReference type="ChEBI" id="CHEBI:18420"/>
    </ligand>
</feature>
<dbReference type="GO" id="GO:0006310">
    <property type="term" value="P:DNA recombination"/>
    <property type="evidence" value="ECO:0007669"/>
    <property type="project" value="UniProtKB-UniRule"/>
</dbReference>
<evidence type="ECO:0000256" key="7">
    <source>
        <dbReference type="ARBA" id="ARBA00022801"/>
    </source>
</evidence>
<comment type="cofactor">
    <cofactor evidence="13">
        <name>Mg(2+)</name>
        <dbReference type="ChEBI" id="CHEBI:18420"/>
    </cofactor>
    <text evidence="13">Binds 1 Mg(2+) ion per subunit.</text>
</comment>
<evidence type="ECO:0000256" key="8">
    <source>
        <dbReference type="ARBA" id="ARBA00022842"/>
    </source>
</evidence>
<dbReference type="RefSeq" id="WP_106587866.1">
    <property type="nucleotide sequence ID" value="NZ_PYAV01000003.1"/>
</dbReference>
<dbReference type="InterPro" id="IPR011856">
    <property type="entry name" value="tRNA_endonuc-like_dom_sf"/>
</dbReference>
<dbReference type="Gene3D" id="3.40.1350.10">
    <property type="match status" value="1"/>
</dbReference>
<dbReference type="PIRSF" id="PIRSF037785">
    <property type="entry name" value="RecU"/>
    <property type="match status" value="1"/>
</dbReference>
<keyword evidence="10 13" id="KW-0234">DNA repair</keyword>
<dbReference type="EMBL" id="PYAV01000003">
    <property type="protein sequence ID" value="PSL50542.1"/>
    <property type="molecule type" value="Genomic_DNA"/>
</dbReference>
<evidence type="ECO:0000256" key="6">
    <source>
        <dbReference type="ARBA" id="ARBA00022763"/>
    </source>
</evidence>
<feature type="binding site" evidence="13">
    <location>
        <position position="84"/>
    </location>
    <ligand>
        <name>Mg(2+)</name>
        <dbReference type="ChEBI" id="CHEBI:18420"/>
    </ligand>
</feature>
<evidence type="ECO:0000256" key="1">
    <source>
        <dbReference type="ARBA" id="ARBA00004496"/>
    </source>
</evidence>
<sequence length="198" mass="23161">MAFRYPNGRRYNQSSQQGRKKENYNNRGMRFEEDINSSINYYRETGRALIHKKPTPVQIVSVDYPKRSAAKITEAYFRQPSTTDYQGIYRGMPVDFEAKETRSHTSFPLKNLHLHQVKHLEEVKAHGGLAFLLLRFGGEQAMYVIDAAHVIPWYYDQSERKSLTKRYVASHSCIVPEKLQPRYPFLDAVDELYFTNDS</sequence>
<dbReference type="OrthoDB" id="9783592at2"/>
<reference evidence="16 17" key="1">
    <citation type="submission" date="2018-03" db="EMBL/GenBank/DDBJ databases">
        <title>Genomic Encyclopedia of Type Strains, Phase III (KMG-III): the genomes of soil and plant-associated and newly described type strains.</title>
        <authorList>
            <person name="Whitman W."/>
        </authorList>
    </citation>
    <scope>NUCLEOTIDE SEQUENCE [LARGE SCALE GENOMIC DNA]</scope>
    <source>
        <strain evidence="16 17">CGMCC 1.07653</strain>
    </source>
</reference>
<evidence type="ECO:0000256" key="2">
    <source>
        <dbReference type="ARBA" id="ARBA00022490"/>
    </source>
</evidence>
<proteinExistence type="inferred from homology"/>
<evidence type="ECO:0000256" key="3">
    <source>
        <dbReference type="ARBA" id="ARBA00022722"/>
    </source>
</evidence>
<dbReference type="Pfam" id="PF03838">
    <property type="entry name" value="RecU"/>
    <property type="match status" value="1"/>
</dbReference>
<keyword evidence="8 13" id="KW-0460">Magnesium</keyword>
<comment type="similarity">
    <text evidence="11 13">Belongs to the RecU family.</text>
</comment>
<protein>
    <recommendedName>
        <fullName evidence="12 13">Holliday junction resolvase RecU</fullName>
        <ecNumber evidence="13 14">3.1.21.10</ecNumber>
    </recommendedName>
    <alternativeName>
        <fullName evidence="13">Recombination protein U homolog</fullName>
    </alternativeName>
</protein>
<name>A0A2P8HWC9_9BACI</name>
<keyword evidence="3 13" id="KW-0540">Nuclease</keyword>
<organism evidence="16 17">
    <name type="scientific">Salsuginibacillus halophilus</name>
    <dbReference type="NCBI Taxonomy" id="517424"/>
    <lineage>
        <taxon>Bacteria</taxon>
        <taxon>Bacillati</taxon>
        <taxon>Bacillota</taxon>
        <taxon>Bacilli</taxon>
        <taxon>Bacillales</taxon>
        <taxon>Bacillaceae</taxon>
        <taxon>Salsuginibacillus</taxon>
    </lineage>
</organism>
<evidence type="ECO:0000313" key="17">
    <source>
        <dbReference type="Proteomes" id="UP000242310"/>
    </source>
</evidence>
<evidence type="ECO:0000256" key="11">
    <source>
        <dbReference type="ARBA" id="ARBA00023447"/>
    </source>
</evidence>
<keyword evidence="4 13" id="KW-0479">Metal-binding</keyword>
<dbReference type="NCBIfam" id="TIGR00648">
    <property type="entry name" value="recU"/>
    <property type="match status" value="1"/>
</dbReference>
<evidence type="ECO:0000256" key="13">
    <source>
        <dbReference type="HAMAP-Rule" id="MF_00130"/>
    </source>
</evidence>
<keyword evidence="9 13" id="KW-0233">DNA recombination</keyword>
<feature type="binding site" evidence="13">
    <location>
        <position position="116"/>
    </location>
    <ligand>
        <name>Mg(2+)</name>
        <dbReference type="ChEBI" id="CHEBI:18420"/>
    </ligand>
</feature>
<dbReference type="GO" id="GO:0003676">
    <property type="term" value="F:nucleic acid binding"/>
    <property type="evidence" value="ECO:0007669"/>
    <property type="project" value="InterPro"/>
</dbReference>
<keyword evidence="17" id="KW-1185">Reference proteome</keyword>
<comment type="catalytic activity">
    <reaction evidence="13">
        <text>Endonucleolytic cleavage at a junction such as a reciprocal single-stranded crossover between two homologous DNA duplexes (Holliday junction).</text>
        <dbReference type="EC" id="3.1.21.10"/>
    </reaction>
</comment>
<evidence type="ECO:0000256" key="10">
    <source>
        <dbReference type="ARBA" id="ARBA00023204"/>
    </source>
</evidence>
<dbReference type="HAMAP" id="MF_00130">
    <property type="entry name" value="RecU"/>
    <property type="match status" value="1"/>
</dbReference>
<dbReference type="EC" id="3.1.21.10" evidence="13 14"/>
<dbReference type="GO" id="GO:0000287">
    <property type="term" value="F:magnesium ion binding"/>
    <property type="evidence" value="ECO:0007669"/>
    <property type="project" value="UniProtKB-UniRule"/>
</dbReference>
<keyword evidence="5 13" id="KW-0255">Endonuclease</keyword>
<dbReference type="SUPFAM" id="SSF52980">
    <property type="entry name" value="Restriction endonuclease-like"/>
    <property type="match status" value="1"/>
</dbReference>
<evidence type="ECO:0000256" key="5">
    <source>
        <dbReference type="ARBA" id="ARBA00022759"/>
    </source>
</evidence>
<dbReference type="CDD" id="cd22354">
    <property type="entry name" value="RecU-like"/>
    <property type="match status" value="1"/>
</dbReference>
<dbReference type="Proteomes" id="UP000242310">
    <property type="component" value="Unassembled WGS sequence"/>
</dbReference>